<organism evidence="3 4">
    <name type="scientific">Deinococcus aerius</name>
    <dbReference type="NCBI Taxonomy" id="200253"/>
    <lineage>
        <taxon>Bacteria</taxon>
        <taxon>Thermotogati</taxon>
        <taxon>Deinococcota</taxon>
        <taxon>Deinococci</taxon>
        <taxon>Deinococcales</taxon>
        <taxon>Deinococcaceae</taxon>
        <taxon>Deinococcus</taxon>
    </lineage>
</organism>
<reference evidence="4" key="1">
    <citation type="submission" date="2018-01" db="EMBL/GenBank/DDBJ databases">
        <title>Draft Genome Sequence of the Radioresistant Bacterium Deinococcus aerius TR0125, Isolated from the Higher Atmosphere above Japan.</title>
        <authorList>
            <person name="Satoh K."/>
            <person name="Arai H."/>
            <person name="Sanzen T."/>
            <person name="Kawaguchi Y."/>
            <person name="Hayashi H."/>
            <person name="Yokobori S."/>
            <person name="Yamagishi A."/>
            <person name="Oono Y."/>
            <person name="Narumi I."/>
        </authorList>
    </citation>
    <scope>NUCLEOTIDE SEQUENCE [LARGE SCALE GENOMIC DNA]</scope>
    <source>
        <strain evidence="4">TR0125</strain>
    </source>
</reference>
<dbReference type="Proteomes" id="UP000236569">
    <property type="component" value="Unassembled WGS sequence"/>
</dbReference>
<evidence type="ECO:0000313" key="3">
    <source>
        <dbReference type="EMBL" id="GBF07241.1"/>
    </source>
</evidence>
<dbReference type="RefSeq" id="WP_133162056.1">
    <property type="nucleotide sequence ID" value="NZ_BFAG01000013.1"/>
</dbReference>
<keyword evidence="2" id="KW-0472">Membrane</keyword>
<keyword evidence="4" id="KW-1185">Reference proteome</keyword>
<evidence type="ECO:0000256" key="1">
    <source>
        <dbReference type="SAM" id="MobiDB-lite"/>
    </source>
</evidence>
<protein>
    <submittedName>
        <fullName evidence="3">Uncharacterized protein</fullName>
    </submittedName>
</protein>
<keyword evidence="2" id="KW-0812">Transmembrane</keyword>
<evidence type="ECO:0000313" key="4">
    <source>
        <dbReference type="Proteomes" id="UP000236569"/>
    </source>
</evidence>
<feature type="transmembrane region" description="Helical" evidence="2">
    <location>
        <begin position="172"/>
        <end position="190"/>
    </location>
</feature>
<sequence>MNWNLRLLTPFLLAGGVLLLTQPFGGSGGTPAAKETVTPVGLLRAGLSPTDTKKPNQECSSETGCVDVTVSRPFITAPSISDVEGVLDLGEGGVHPLTPNDGAVTAQGLNPYSGTTTINCDKKCPEEVSGNLLLYAQGLNVYSEPFSTKVPAPLEVLGVTPSASKPDLVNTIYWAAIGAGILSFLLLLATRPAVYILGRKDRGDTEPAALADEVISQKKWAFPGELSTIFAAATGLVSVAAVKAIFDGEKLKTAVFTANEYATHALVLGALIAVSSVIFNSSSKVVTPTKKNSDFTPLSGEEDKNYRTTRLYGFYHAVAWYIAGLTGLLLLSACLFLEFYFAGFIPRTLTSLGALSLQILALCVAVFAILYTQSQVRLGGYTLRGSKYSSLQDALNAQEDTEEKSGEGLKAEMLERSERPARSSVETFLRGAVQPPSQ</sequence>
<feature type="transmembrane region" description="Helical" evidence="2">
    <location>
        <begin position="226"/>
        <end position="246"/>
    </location>
</feature>
<feature type="region of interest" description="Disordered" evidence="1">
    <location>
        <begin position="396"/>
        <end position="424"/>
    </location>
</feature>
<dbReference type="EMBL" id="BFAG01000013">
    <property type="protein sequence ID" value="GBF07241.1"/>
    <property type="molecule type" value="Genomic_DNA"/>
</dbReference>
<keyword evidence="2" id="KW-1133">Transmembrane helix</keyword>
<accession>A0A2I9DPW1</accession>
<gene>
    <name evidence="3" type="ORF">DAERI_130071</name>
</gene>
<feature type="transmembrane region" description="Helical" evidence="2">
    <location>
        <begin position="314"/>
        <end position="340"/>
    </location>
</feature>
<feature type="transmembrane region" description="Helical" evidence="2">
    <location>
        <begin position="261"/>
        <end position="281"/>
    </location>
</feature>
<feature type="transmembrane region" description="Helical" evidence="2">
    <location>
        <begin position="352"/>
        <end position="371"/>
    </location>
</feature>
<dbReference type="AlphaFoldDB" id="A0A2I9DPW1"/>
<comment type="caution">
    <text evidence="3">The sequence shown here is derived from an EMBL/GenBank/DDBJ whole genome shotgun (WGS) entry which is preliminary data.</text>
</comment>
<evidence type="ECO:0000256" key="2">
    <source>
        <dbReference type="SAM" id="Phobius"/>
    </source>
</evidence>
<feature type="compositionally biased region" description="Basic and acidic residues" evidence="1">
    <location>
        <begin position="403"/>
        <end position="421"/>
    </location>
</feature>
<proteinExistence type="predicted"/>
<name>A0A2I9DPW1_9DEIO</name>